<keyword evidence="4" id="KW-1185">Reference proteome</keyword>
<evidence type="ECO:0000313" key="3">
    <source>
        <dbReference type="EMBL" id="KAL3823013.1"/>
    </source>
</evidence>
<sequence length="360" mass="40567">MGIRYLGNQNAARHTPSIVVTHPIALPHPTIETTITSVMTSNDELSPNSMAHAAYTAAVAKMERQDKNHRDIVALSCAIDSSDEGNNANHTGALFSESSKDDDVKRQSDVSARINEIWKSGKGDDEANLTETLRLLVGELDSLMQCGLGAFYNLDTTTRQLAHSREFAETRCREAQRLQSVDEQSRASLSASKLCLLCAKSPRIAYNRNPSPEQQSLLRAVESSKAEARDTSRSAQVEARLRTNISTLRDERDDALVELSDYRRKQSLLEEELRMTKVNLSRITQEKISMERDSRAAIFLARSLDNNNSNDMNYYKRKVGELSDKLQSQQDVIMKLNNTIAELRGQHERSSREKRFRDSY</sequence>
<keyword evidence="1" id="KW-0175">Coiled coil</keyword>
<organism evidence="3 4">
    <name type="scientific">Cyclostephanos tholiformis</name>
    <dbReference type="NCBI Taxonomy" id="382380"/>
    <lineage>
        <taxon>Eukaryota</taxon>
        <taxon>Sar</taxon>
        <taxon>Stramenopiles</taxon>
        <taxon>Ochrophyta</taxon>
        <taxon>Bacillariophyta</taxon>
        <taxon>Coscinodiscophyceae</taxon>
        <taxon>Thalassiosirophycidae</taxon>
        <taxon>Stephanodiscales</taxon>
        <taxon>Stephanodiscaceae</taxon>
        <taxon>Cyclostephanos</taxon>
    </lineage>
</organism>
<accession>A0ABD3SES9</accession>
<feature type="region of interest" description="Disordered" evidence="2">
    <location>
        <begin position="86"/>
        <end position="107"/>
    </location>
</feature>
<name>A0ABD3SES9_9STRA</name>
<feature type="compositionally biased region" description="Basic and acidic residues" evidence="2">
    <location>
        <begin position="98"/>
        <end position="107"/>
    </location>
</feature>
<dbReference type="AlphaFoldDB" id="A0ABD3SES9"/>
<evidence type="ECO:0000256" key="1">
    <source>
        <dbReference type="SAM" id="Coils"/>
    </source>
</evidence>
<reference evidence="3 4" key="1">
    <citation type="submission" date="2024-10" db="EMBL/GenBank/DDBJ databases">
        <title>Updated reference genomes for cyclostephanoid diatoms.</title>
        <authorList>
            <person name="Roberts W.R."/>
            <person name="Alverson A.J."/>
        </authorList>
    </citation>
    <scope>NUCLEOTIDE SEQUENCE [LARGE SCALE GENOMIC DNA]</scope>
    <source>
        <strain evidence="3 4">AJA228-03</strain>
    </source>
</reference>
<protein>
    <submittedName>
        <fullName evidence="3">Uncharacterized protein</fullName>
    </submittedName>
</protein>
<dbReference type="Proteomes" id="UP001530377">
    <property type="component" value="Unassembled WGS sequence"/>
</dbReference>
<dbReference type="EMBL" id="JALLPB020000049">
    <property type="protein sequence ID" value="KAL3823013.1"/>
    <property type="molecule type" value="Genomic_DNA"/>
</dbReference>
<evidence type="ECO:0000256" key="2">
    <source>
        <dbReference type="SAM" id="MobiDB-lite"/>
    </source>
</evidence>
<feature type="coiled-coil region" evidence="1">
    <location>
        <begin position="245"/>
        <end position="272"/>
    </location>
</feature>
<proteinExistence type="predicted"/>
<comment type="caution">
    <text evidence="3">The sequence shown here is derived from an EMBL/GenBank/DDBJ whole genome shotgun (WGS) entry which is preliminary data.</text>
</comment>
<feature type="coiled-coil region" evidence="1">
    <location>
        <begin position="326"/>
        <end position="353"/>
    </location>
</feature>
<gene>
    <name evidence="3" type="ORF">ACHAXA_008153</name>
</gene>
<evidence type="ECO:0000313" key="4">
    <source>
        <dbReference type="Proteomes" id="UP001530377"/>
    </source>
</evidence>